<proteinExistence type="predicted"/>
<feature type="region of interest" description="Disordered" evidence="1">
    <location>
        <begin position="322"/>
        <end position="349"/>
    </location>
</feature>
<reference evidence="2 3" key="1">
    <citation type="journal article" date="2020" name="ISME J.">
        <title>Uncovering the hidden diversity of litter-decomposition mechanisms in mushroom-forming fungi.</title>
        <authorList>
            <person name="Floudas D."/>
            <person name="Bentzer J."/>
            <person name="Ahren D."/>
            <person name="Johansson T."/>
            <person name="Persson P."/>
            <person name="Tunlid A."/>
        </authorList>
    </citation>
    <scope>NUCLEOTIDE SEQUENCE [LARGE SCALE GENOMIC DNA]</scope>
    <source>
        <strain evidence="2 3">CBS 661.87</strain>
    </source>
</reference>
<protein>
    <recommendedName>
        <fullName evidence="4">HNH nuclease domain-containing protein</fullName>
    </recommendedName>
</protein>
<evidence type="ECO:0000256" key="1">
    <source>
        <dbReference type="SAM" id="MobiDB-lite"/>
    </source>
</evidence>
<gene>
    <name evidence="2" type="ORF">D9615_008226</name>
</gene>
<dbReference type="AlphaFoldDB" id="A0A8H5H3E1"/>
<accession>A0A8H5H3E1</accession>
<name>A0A8H5H3E1_9AGAR</name>
<sequence length="349" mass="39065">MPLSRQSKTKPPNASKEPFTPLESQIMPNPQSSGVRLVSKSNCHVTAMDTPLLMVDHRDIKIYKGPINYSPDPLYCSSLEGQREVNDVFAILDTAVVVGSSNNFVLREINDSGTFLDTVYARGAPRIFKPGKYIIVPQEDGERVLSTQMITFASGVVEAPLPKKAEISDTGTEGSDVSTRDNGDGPRGFKMRLVYRDKGRQRGLCVDIRTLSRTRTPQRGVENAIRNKEDPLRLNSLENGILFCLYHHEAYDTLRFSIHPETHEIFAFHPAVAHLHGLQVTSPWQATNSLYPNPHQELLKAHFQTSIFTSLSAAAKPLESDNYDELELPEIPSNHDNEEWDVDPPTLDF</sequence>
<feature type="compositionally biased region" description="Polar residues" evidence="1">
    <location>
        <begin position="22"/>
        <end position="33"/>
    </location>
</feature>
<keyword evidence="3" id="KW-1185">Reference proteome</keyword>
<evidence type="ECO:0008006" key="4">
    <source>
        <dbReference type="Google" id="ProtNLM"/>
    </source>
</evidence>
<dbReference type="OrthoDB" id="3244235at2759"/>
<feature type="region of interest" description="Disordered" evidence="1">
    <location>
        <begin position="164"/>
        <end position="183"/>
    </location>
</feature>
<comment type="caution">
    <text evidence="2">The sequence shown here is derived from an EMBL/GenBank/DDBJ whole genome shotgun (WGS) entry which is preliminary data.</text>
</comment>
<feature type="compositionally biased region" description="Polar residues" evidence="1">
    <location>
        <begin position="1"/>
        <end position="12"/>
    </location>
</feature>
<feature type="region of interest" description="Disordered" evidence="1">
    <location>
        <begin position="1"/>
        <end position="33"/>
    </location>
</feature>
<dbReference type="EMBL" id="JAACJP010000031">
    <property type="protein sequence ID" value="KAF5375896.1"/>
    <property type="molecule type" value="Genomic_DNA"/>
</dbReference>
<dbReference type="Proteomes" id="UP000565441">
    <property type="component" value="Unassembled WGS sequence"/>
</dbReference>
<evidence type="ECO:0000313" key="2">
    <source>
        <dbReference type="EMBL" id="KAF5375896.1"/>
    </source>
</evidence>
<evidence type="ECO:0000313" key="3">
    <source>
        <dbReference type="Proteomes" id="UP000565441"/>
    </source>
</evidence>
<organism evidence="2 3">
    <name type="scientific">Tricholomella constricta</name>
    <dbReference type="NCBI Taxonomy" id="117010"/>
    <lineage>
        <taxon>Eukaryota</taxon>
        <taxon>Fungi</taxon>
        <taxon>Dikarya</taxon>
        <taxon>Basidiomycota</taxon>
        <taxon>Agaricomycotina</taxon>
        <taxon>Agaricomycetes</taxon>
        <taxon>Agaricomycetidae</taxon>
        <taxon>Agaricales</taxon>
        <taxon>Tricholomatineae</taxon>
        <taxon>Lyophyllaceae</taxon>
        <taxon>Tricholomella</taxon>
    </lineage>
</organism>